<evidence type="ECO:0000313" key="2">
    <source>
        <dbReference type="EMBL" id="MCU7554445.1"/>
    </source>
</evidence>
<gene>
    <name evidence="2" type="ORF">OCL06_07530</name>
</gene>
<feature type="coiled-coil region" evidence="1">
    <location>
        <begin position="215"/>
        <end position="326"/>
    </location>
</feature>
<dbReference type="Proteomes" id="UP001209257">
    <property type="component" value="Unassembled WGS sequence"/>
</dbReference>
<dbReference type="EMBL" id="JAOTJC010000007">
    <property type="protein sequence ID" value="MCU7554445.1"/>
    <property type="molecule type" value="Genomic_DNA"/>
</dbReference>
<name>A0ABT2VMX0_9ALTE</name>
<sequence length="424" mass="47958">MSDMLRMAKGLSVQPKNIVILGAKSESLLSWAVESSASKVLIIEPEKSLAERARLLVSEQKRSNSVIVEEGVPLSDNPQRDELPIFIGNLVGYTSSLMPSKIKKVRPALKFKEEVAKTVLLSDCMNKLGISECEPSLLITQLNGAESKCISPQVLTDFTHLLIQTSQPPLFGDESPLANVKTLLAQAERDFIVVPEFAPPFVMVVSTKSTDLTAAKEYYRQRNHHENNVDALVKENQELKISLKSLRVEVSDLKDSKKEVLLSESKLNKKAEEAKANLENLKVINHKLESELSKSIEIKDSLIKESESLKQGKDECDAELNNLIEQYSSDKLKWENYFEDSSNKIAEAKNSERKLMETLDITSKLNLKLSSDLEDLREKYRTKIKSEEELTLLINELYEKLRQASDFYLKLEKKYPEIADEKNI</sequence>
<proteinExistence type="predicted"/>
<protein>
    <recommendedName>
        <fullName evidence="4">SMC hinge domain-containing protein</fullName>
    </recommendedName>
</protein>
<dbReference type="RefSeq" id="WP_262993149.1">
    <property type="nucleotide sequence ID" value="NZ_JAOTJC010000007.1"/>
</dbReference>
<evidence type="ECO:0000256" key="1">
    <source>
        <dbReference type="SAM" id="Coils"/>
    </source>
</evidence>
<evidence type="ECO:0008006" key="4">
    <source>
        <dbReference type="Google" id="ProtNLM"/>
    </source>
</evidence>
<evidence type="ECO:0000313" key="3">
    <source>
        <dbReference type="Proteomes" id="UP001209257"/>
    </source>
</evidence>
<keyword evidence="1" id="KW-0175">Coiled coil</keyword>
<organism evidence="2 3">
    <name type="scientific">Alteromonas salexigens</name>
    <dbReference type="NCBI Taxonomy" id="2982530"/>
    <lineage>
        <taxon>Bacteria</taxon>
        <taxon>Pseudomonadati</taxon>
        <taxon>Pseudomonadota</taxon>
        <taxon>Gammaproteobacteria</taxon>
        <taxon>Alteromonadales</taxon>
        <taxon>Alteromonadaceae</taxon>
        <taxon>Alteromonas/Salinimonas group</taxon>
        <taxon>Alteromonas</taxon>
    </lineage>
</organism>
<accession>A0ABT2VMX0</accession>
<keyword evidence="3" id="KW-1185">Reference proteome</keyword>
<reference evidence="3" key="1">
    <citation type="submission" date="2023-07" db="EMBL/GenBank/DDBJ databases">
        <title>Study on multiphase classification of strain Alteromonas salexigens isolated from the Yellow Sea.</title>
        <authorList>
            <person name="Sun L."/>
        </authorList>
    </citation>
    <scope>NUCLEOTIDE SEQUENCE [LARGE SCALE GENOMIC DNA]</scope>
    <source>
        <strain evidence="3">ASW11-19</strain>
    </source>
</reference>
<comment type="caution">
    <text evidence="2">The sequence shown here is derived from an EMBL/GenBank/DDBJ whole genome shotgun (WGS) entry which is preliminary data.</text>
</comment>